<dbReference type="InterPro" id="IPR018959">
    <property type="entry name" value="DUF1989"/>
</dbReference>
<dbReference type="PANTHER" id="PTHR31527">
    <property type="entry name" value="RE64534P"/>
    <property type="match status" value="1"/>
</dbReference>
<dbReference type="RefSeq" id="WP_311689519.1">
    <property type="nucleotide sequence ID" value="NZ_JAVRHL010000001.1"/>
</dbReference>
<dbReference type="Pfam" id="PF09347">
    <property type="entry name" value="DUF1989"/>
    <property type="match status" value="1"/>
</dbReference>
<sequence length="276" mass="29549">MKGPADAEARRAAPPVIAYDPASLPPVDMAARAGRRGTMRATGSVTVPPREARTACVPAGGAFRISCPEGSQVGDLNLWAANDPEERFYSGKTRALHGTHVGQGDRLWSAFPYLRPMATILEDSLDWYGIDADGGAVHDVIGTRCDPYTHVRLGGAPYHQCCHSNLTRALVHELGLSPGEAEGRVHDVLNVFMCTGFTQHTGQYFMKASPARAGDFIEFFAEIDLLIALSACPGGDCGAEHSSDEAICRPLLIEVFEGEGAWASPETAPYDRSHGI</sequence>
<comment type="caution">
    <text evidence="2">The sequence shown here is derived from an EMBL/GenBank/DDBJ whole genome shotgun (WGS) entry which is preliminary data.</text>
</comment>
<protein>
    <submittedName>
        <fullName evidence="2">DUF1989 domain-containing protein</fullName>
    </submittedName>
</protein>
<dbReference type="PANTHER" id="PTHR31527:SF0">
    <property type="entry name" value="RE64534P"/>
    <property type="match status" value="1"/>
</dbReference>
<dbReference type="EMBL" id="JAVRHL010000001">
    <property type="protein sequence ID" value="MDT0681751.1"/>
    <property type="molecule type" value="Genomic_DNA"/>
</dbReference>
<feature type="domain" description="DUF1989" evidence="1">
    <location>
        <begin position="46"/>
        <end position="226"/>
    </location>
</feature>
<evidence type="ECO:0000313" key="3">
    <source>
        <dbReference type="Proteomes" id="UP001265259"/>
    </source>
</evidence>
<proteinExistence type="predicted"/>
<dbReference type="Proteomes" id="UP001265259">
    <property type="component" value="Unassembled WGS sequence"/>
</dbReference>
<evidence type="ECO:0000259" key="1">
    <source>
        <dbReference type="Pfam" id="PF09347"/>
    </source>
</evidence>
<name>A0ABU3DDH5_9RHOB</name>
<gene>
    <name evidence="2" type="ORF">RM543_03560</name>
</gene>
<accession>A0ABU3DDH5</accession>
<reference evidence="2 3" key="1">
    <citation type="submission" date="2023-09" db="EMBL/GenBank/DDBJ databases">
        <authorList>
            <person name="Rey-Velasco X."/>
        </authorList>
    </citation>
    <scope>NUCLEOTIDE SEQUENCE [LARGE SCALE GENOMIC DNA]</scope>
    <source>
        <strain evidence="2 3">F158</strain>
    </source>
</reference>
<organism evidence="2 3">
    <name type="scientific">Tropicimonas omnivorans</name>
    <dbReference type="NCBI Taxonomy" id="3075590"/>
    <lineage>
        <taxon>Bacteria</taxon>
        <taxon>Pseudomonadati</taxon>
        <taxon>Pseudomonadota</taxon>
        <taxon>Alphaproteobacteria</taxon>
        <taxon>Rhodobacterales</taxon>
        <taxon>Roseobacteraceae</taxon>
        <taxon>Tropicimonas</taxon>
    </lineage>
</organism>
<keyword evidence="3" id="KW-1185">Reference proteome</keyword>
<evidence type="ECO:0000313" key="2">
    <source>
        <dbReference type="EMBL" id="MDT0681751.1"/>
    </source>
</evidence>